<dbReference type="PANTHER" id="PTHR43823">
    <property type="entry name" value="SPORULATION PROTEIN YKVU"/>
    <property type="match status" value="1"/>
</dbReference>
<feature type="transmembrane region" description="Helical" evidence="10">
    <location>
        <begin position="12"/>
        <end position="36"/>
    </location>
</feature>
<evidence type="ECO:0000256" key="6">
    <source>
        <dbReference type="ARBA" id="ARBA00022692"/>
    </source>
</evidence>
<accession>A0A7X2PBQ0</accession>
<dbReference type="NCBIfam" id="TIGR00797">
    <property type="entry name" value="matE"/>
    <property type="match status" value="1"/>
</dbReference>
<evidence type="ECO:0000256" key="8">
    <source>
        <dbReference type="ARBA" id="ARBA00023136"/>
    </source>
</evidence>
<dbReference type="InterPro" id="IPR051327">
    <property type="entry name" value="MATE_MepA_subfamily"/>
</dbReference>
<dbReference type="PANTHER" id="PTHR43823:SF3">
    <property type="entry name" value="MULTIDRUG EXPORT PROTEIN MEPA"/>
    <property type="match status" value="1"/>
</dbReference>
<evidence type="ECO:0000313" key="12">
    <source>
        <dbReference type="Proteomes" id="UP000460549"/>
    </source>
</evidence>
<dbReference type="EMBL" id="VUNN01000004">
    <property type="protein sequence ID" value="MSU05837.1"/>
    <property type="molecule type" value="Genomic_DNA"/>
</dbReference>
<comment type="similarity">
    <text evidence="2">Belongs to the multi antimicrobial extrusion (MATE) (TC 2.A.66.1) family. MepA subfamily.</text>
</comment>
<organism evidence="11 12">
    <name type="scientific">Bullifex porci</name>
    <dbReference type="NCBI Taxonomy" id="2606638"/>
    <lineage>
        <taxon>Bacteria</taxon>
        <taxon>Pseudomonadati</taxon>
        <taxon>Spirochaetota</taxon>
        <taxon>Spirochaetia</taxon>
        <taxon>Spirochaetales</taxon>
        <taxon>Spirochaetaceae</taxon>
        <taxon>Bullifex</taxon>
    </lineage>
</organism>
<keyword evidence="5" id="KW-1003">Cell membrane</keyword>
<dbReference type="Proteomes" id="UP000460549">
    <property type="component" value="Unassembled WGS sequence"/>
</dbReference>
<feature type="transmembrane region" description="Helical" evidence="10">
    <location>
        <begin position="356"/>
        <end position="377"/>
    </location>
</feature>
<dbReference type="AlphaFoldDB" id="A0A7X2PBQ0"/>
<dbReference type="GO" id="GO:0042910">
    <property type="term" value="F:xenobiotic transmembrane transporter activity"/>
    <property type="evidence" value="ECO:0007669"/>
    <property type="project" value="InterPro"/>
</dbReference>
<evidence type="ECO:0000256" key="5">
    <source>
        <dbReference type="ARBA" id="ARBA00022475"/>
    </source>
</evidence>
<dbReference type="Pfam" id="PF01554">
    <property type="entry name" value="MatE"/>
    <property type="match status" value="2"/>
</dbReference>
<evidence type="ECO:0000256" key="2">
    <source>
        <dbReference type="ARBA" id="ARBA00008417"/>
    </source>
</evidence>
<gene>
    <name evidence="11" type="ORF">FYJ80_03460</name>
</gene>
<dbReference type="RefSeq" id="WP_154424739.1">
    <property type="nucleotide sequence ID" value="NZ_VUNN01000004.1"/>
</dbReference>
<dbReference type="InterPro" id="IPR045070">
    <property type="entry name" value="MATE_MepA-like"/>
</dbReference>
<comment type="subcellular location">
    <subcellularLocation>
        <location evidence="1">Cell membrane</location>
        <topology evidence="1">Multi-pass membrane protein</topology>
    </subcellularLocation>
</comment>
<evidence type="ECO:0000256" key="10">
    <source>
        <dbReference type="SAM" id="Phobius"/>
    </source>
</evidence>
<evidence type="ECO:0000256" key="9">
    <source>
        <dbReference type="ARBA" id="ARBA00023251"/>
    </source>
</evidence>
<dbReference type="CDD" id="cd13143">
    <property type="entry name" value="MATE_MepA_like"/>
    <property type="match status" value="1"/>
</dbReference>
<feature type="transmembrane region" description="Helical" evidence="10">
    <location>
        <begin position="137"/>
        <end position="155"/>
    </location>
</feature>
<proteinExistence type="inferred from homology"/>
<dbReference type="InterPro" id="IPR002528">
    <property type="entry name" value="MATE_fam"/>
</dbReference>
<comment type="caution">
    <text evidence="11">The sequence shown here is derived from an EMBL/GenBank/DDBJ whole genome shotgun (WGS) entry which is preliminary data.</text>
</comment>
<feature type="transmembrane region" description="Helical" evidence="10">
    <location>
        <begin position="167"/>
        <end position="190"/>
    </location>
</feature>
<evidence type="ECO:0000256" key="4">
    <source>
        <dbReference type="ARBA" id="ARBA00022448"/>
    </source>
</evidence>
<feature type="transmembrane region" description="Helical" evidence="10">
    <location>
        <begin position="196"/>
        <end position="216"/>
    </location>
</feature>
<dbReference type="GO" id="GO:0015297">
    <property type="term" value="F:antiporter activity"/>
    <property type="evidence" value="ECO:0007669"/>
    <property type="project" value="InterPro"/>
</dbReference>
<keyword evidence="9" id="KW-0046">Antibiotic resistance</keyword>
<dbReference type="GO" id="GO:0046677">
    <property type="term" value="P:response to antibiotic"/>
    <property type="evidence" value="ECO:0007669"/>
    <property type="project" value="UniProtKB-KW"/>
</dbReference>
<feature type="transmembrane region" description="Helical" evidence="10">
    <location>
        <begin position="389"/>
        <end position="415"/>
    </location>
</feature>
<reference evidence="11 12" key="1">
    <citation type="submission" date="2019-08" db="EMBL/GenBank/DDBJ databases">
        <title>In-depth cultivation of the pig gut microbiome towards novel bacterial diversity and tailored functional studies.</title>
        <authorList>
            <person name="Wylensek D."/>
            <person name="Hitch T.C.A."/>
            <person name="Clavel T."/>
        </authorList>
    </citation>
    <scope>NUCLEOTIDE SEQUENCE [LARGE SCALE GENOMIC DNA]</scope>
    <source>
        <strain evidence="11 12">NM-380-WT-3C1</strain>
    </source>
</reference>
<dbReference type="InterPro" id="IPR048279">
    <property type="entry name" value="MdtK-like"/>
</dbReference>
<evidence type="ECO:0000313" key="11">
    <source>
        <dbReference type="EMBL" id="MSU05837.1"/>
    </source>
</evidence>
<keyword evidence="12" id="KW-1185">Reference proteome</keyword>
<keyword evidence="7 10" id="KW-1133">Transmembrane helix</keyword>
<name>A0A7X2PBQ0_9SPIO</name>
<protein>
    <recommendedName>
        <fullName evidence="3">Multidrug export protein MepA</fullName>
    </recommendedName>
</protein>
<feature type="transmembrane region" description="Helical" evidence="10">
    <location>
        <begin position="316"/>
        <end position="336"/>
    </location>
</feature>
<evidence type="ECO:0000256" key="7">
    <source>
        <dbReference type="ARBA" id="ARBA00022989"/>
    </source>
</evidence>
<feature type="transmembrane region" description="Helical" evidence="10">
    <location>
        <begin position="95"/>
        <end position="117"/>
    </location>
</feature>
<evidence type="ECO:0000256" key="1">
    <source>
        <dbReference type="ARBA" id="ARBA00004651"/>
    </source>
</evidence>
<feature type="transmembrane region" description="Helical" evidence="10">
    <location>
        <begin position="272"/>
        <end position="295"/>
    </location>
</feature>
<sequence>MDRNEMMAKAPIGRLILKLAIPTITAQLINALYNIVDRIYLGHIPGTGGLVLTGVGITFPILMLITAFSNLIGAGGAPLAAIQLGGGNKEKAEDILNQGFTCLIVLSIFLTIFFLTFKKPLLYIFGASDITYQYANEYITTYLIGTIFVQVCLGMNTFITAQGYSSFAMITTLIGAALNIALDPIFIFVFNMGARGAALATIISQGVSMVWVISFLRGKKTILHLDRKKFKITKEIILPVFALGVSPFIMAATEAAINIVFNSTLQRTGGDIAVGTMTIITSIMSFIWMPLQGFAMGAQPVISFNFGARNNKRVTSAFKIMLITAIAYACTCTALIELFPNVFLSAFTSDQALKEYAIPFTRIYFFGIGIFGSQMACQQTFLGLGQTKLSLFLALLRKVILLIPLVLILSSIIGVKGVFLAEPISDITSALTAITLLSINFKKILKKGPSK</sequence>
<keyword evidence="8 10" id="KW-0472">Membrane</keyword>
<keyword evidence="6 10" id="KW-0812">Transmembrane</keyword>
<dbReference type="PIRSF" id="PIRSF006603">
    <property type="entry name" value="DinF"/>
    <property type="match status" value="1"/>
</dbReference>
<feature type="transmembrane region" description="Helical" evidence="10">
    <location>
        <begin position="427"/>
        <end position="445"/>
    </location>
</feature>
<dbReference type="GO" id="GO:0005886">
    <property type="term" value="C:plasma membrane"/>
    <property type="evidence" value="ECO:0007669"/>
    <property type="project" value="UniProtKB-SubCell"/>
</dbReference>
<feature type="transmembrane region" description="Helical" evidence="10">
    <location>
        <begin position="48"/>
        <end position="74"/>
    </location>
</feature>
<keyword evidence="4" id="KW-0813">Transport</keyword>
<feature type="transmembrane region" description="Helical" evidence="10">
    <location>
        <begin position="236"/>
        <end position="260"/>
    </location>
</feature>
<evidence type="ECO:0000256" key="3">
    <source>
        <dbReference type="ARBA" id="ARBA00022106"/>
    </source>
</evidence>